<dbReference type="Gene3D" id="3.80.10.10">
    <property type="entry name" value="Ribonuclease Inhibitor"/>
    <property type="match status" value="1"/>
</dbReference>
<reference evidence="2 3" key="1">
    <citation type="submission" date="2014-10" db="EMBL/GenBank/DDBJ databases">
        <title>Draft genome of the hookworm Ancylostoma caninum.</title>
        <authorList>
            <person name="Mitreva M."/>
        </authorList>
    </citation>
    <scope>NUCLEOTIDE SEQUENCE [LARGE SCALE GENOMIC DNA]</scope>
    <source>
        <strain evidence="2 3">Baltimore</strain>
    </source>
</reference>
<comment type="caution">
    <text evidence="2">The sequence shown here is derived from an EMBL/GenBank/DDBJ whole genome shotgun (WGS) entry which is preliminary data.</text>
</comment>
<dbReference type="Proteomes" id="UP000252519">
    <property type="component" value="Unassembled WGS sequence"/>
</dbReference>
<organism evidence="2 3">
    <name type="scientific">Ancylostoma caninum</name>
    <name type="common">Dog hookworm</name>
    <dbReference type="NCBI Taxonomy" id="29170"/>
    <lineage>
        <taxon>Eukaryota</taxon>
        <taxon>Metazoa</taxon>
        <taxon>Ecdysozoa</taxon>
        <taxon>Nematoda</taxon>
        <taxon>Chromadorea</taxon>
        <taxon>Rhabditida</taxon>
        <taxon>Rhabditina</taxon>
        <taxon>Rhabditomorpha</taxon>
        <taxon>Strongyloidea</taxon>
        <taxon>Ancylostomatidae</taxon>
        <taxon>Ancylostomatinae</taxon>
        <taxon>Ancylostoma</taxon>
    </lineage>
</organism>
<evidence type="ECO:0000256" key="1">
    <source>
        <dbReference type="SAM" id="Phobius"/>
    </source>
</evidence>
<dbReference type="OrthoDB" id="2015831at2759"/>
<evidence type="ECO:0000313" key="2">
    <source>
        <dbReference type="EMBL" id="RCN50394.1"/>
    </source>
</evidence>
<feature type="transmembrane region" description="Helical" evidence="1">
    <location>
        <begin position="235"/>
        <end position="259"/>
    </location>
</feature>
<evidence type="ECO:0000313" key="3">
    <source>
        <dbReference type="Proteomes" id="UP000252519"/>
    </source>
</evidence>
<protein>
    <submittedName>
        <fullName evidence="2">Uncharacterized protein</fullName>
    </submittedName>
</protein>
<keyword evidence="1" id="KW-0812">Transmembrane</keyword>
<name>A0A368H1C1_ANCCA</name>
<sequence length="335" mass="37276">LFIKNQIRSRNRKVLRGEILCTHPVTGKIISLDKVDSKDLLCEYSQVCAPDCVCCQFGNCDCKAVCPTGCACFRDALFETNVVRCENLTHMDMKVGIVKMFQRCLTPNLLILVTGSITLHNNDLTNVSPALASSGVRSMSLSGNAFRCNCTPRFLAPMWIHENRAKVVDMNRVRCVENVTESFRNNDTTVLSAYPPNVGHNIFTMPMDEFLRDFNRTIYVPAASGFFGQELQNSILTIIFLTSCAFLLCAVTLLGVSLVRKAHNDMSQRRLHAIPDELISEMGASKCLVTVLTKNFLESEWKMLQAKGHTTAKFKDETATISTANRIAMVAESAK</sequence>
<feature type="non-terminal residue" evidence="2">
    <location>
        <position position="1"/>
    </location>
</feature>
<dbReference type="STRING" id="29170.A0A368H1C1"/>
<dbReference type="InterPro" id="IPR032675">
    <property type="entry name" value="LRR_dom_sf"/>
</dbReference>
<keyword evidence="1" id="KW-0472">Membrane</keyword>
<dbReference type="AlphaFoldDB" id="A0A368H1C1"/>
<gene>
    <name evidence="2" type="ORF">ANCCAN_03622</name>
</gene>
<keyword evidence="3" id="KW-1185">Reference proteome</keyword>
<accession>A0A368H1C1</accession>
<dbReference type="EMBL" id="JOJR01000024">
    <property type="protein sequence ID" value="RCN50394.1"/>
    <property type="molecule type" value="Genomic_DNA"/>
</dbReference>
<proteinExistence type="predicted"/>
<keyword evidence="1" id="KW-1133">Transmembrane helix</keyword>